<dbReference type="AlphaFoldDB" id="A0A1R1LQ53"/>
<sequence length="252" mass="25725">MSPDLVLADPGSAEDLRTFVARARQVNDAGIRLAVTGSVLAATVCVLRPPGLGESGPTVLGLRTMALADDSADGLDVTVPLGAVADRLARAADAGDDAARRRLPIPPTTLTEPWAGVGAPQRGWERLGVAPAGRLREAARHGIDLVRTALPQDAGSAVLQTVRRAVLAAPTQGLLAEVAADSGVQDVPLAAAYAAELLGFLGPAESTARPAGRPTTGAPTAGASPAGEDMAVFGRRQWLRLSNPRGHVVVKS</sequence>
<reference evidence="4 5" key="1">
    <citation type="submission" date="2016-12" db="EMBL/GenBank/DDBJ databases">
        <title>Draft genome of Tersicoccus phoenicis 1P05MA.</title>
        <authorList>
            <person name="Nakajima Y."/>
            <person name="Yoshizawa S."/>
            <person name="Nakamura K."/>
            <person name="Ogura Y."/>
            <person name="Hayashi T."/>
            <person name="Kogure K."/>
        </authorList>
    </citation>
    <scope>NUCLEOTIDE SEQUENCE [LARGE SCALE GENOMIC DNA]</scope>
    <source>
        <strain evidence="4 5">1p05MA</strain>
    </source>
</reference>
<organism evidence="4 5">
    <name type="scientific">Tersicoccus phoenicis</name>
    <dbReference type="NCBI Taxonomy" id="554083"/>
    <lineage>
        <taxon>Bacteria</taxon>
        <taxon>Bacillati</taxon>
        <taxon>Actinomycetota</taxon>
        <taxon>Actinomycetes</taxon>
        <taxon>Micrococcales</taxon>
        <taxon>Micrococcaceae</taxon>
        <taxon>Tersicoccus</taxon>
    </lineage>
</organism>
<dbReference type="RefSeq" id="WP_076700382.1">
    <property type="nucleotide sequence ID" value="NZ_MRDE01000003.1"/>
</dbReference>
<dbReference type="Pfam" id="PF26572">
    <property type="entry name" value="DUF8185"/>
    <property type="match status" value="1"/>
</dbReference>
<proteinExistence type="predicted"/>
<feature type="domain" description="DUF8185" evidence="3">
    <location>
        <begin position="120"/>
        <end position="251"/>
    </location>
</feature>
<dbReference type="Pfam" id="PF26035">
    <property type="entry name" value="DUF8010"/>
    <property type="match status" value="1"/>
</dbReference>
<keyword evidence="5" id="KW-1185">Reference proteome</keyword>
<accession>A0A1R1LQ53</accession>
<dbReference type="InterPro" id="IPR058498">
    <property type="entry name" value="DUF8185"/>
</dbReference>
<evidence type="ECO:0000259" key="2">
    <source>
        <dbReference type="Pfam" id="PF26035"/>
    </source>
</evidence>
<dbReference type="Proteomes" id="UP000187085">
    <property type="component" value="Unassembled WGS sequence"/>
</dbReference>
<feature type="compositionally biased region" description="Low complexity" evidence="1">
    <location>
        <begin position="207"/>
        <end position="227"/>
    </location>
</feature>
<dbReference type="OrthoDB" id="4801220at2"/>
<protein>
    <submittedName>
        <fullName evidence="4">Uncharacterized protein</fullName>
    </submittedName>
</protein>
<gene>
    <name evidence="4" type="ORF">BKD30_00245</name>
</gene>
<evidence type="ECO:0000313" key="4">
    <source>
        <dbReference type="EMBL" id="OMH29664.1"/>
    </source>
</evidence>
<evidence type="ECO:0000313" key="5">
    <source>
        <dbReference type="Proteomes" id="UP000187085"/>
    </source>
</evidence>
<name>A0A1R1LQ53_9MICC</name>
<comment type="caution">
    <text evidence="4">The sequence shown here is derived from an EMBL/GenBank/DDBJ whole genome shotgun (WGS) entry which is preliminary data.</text>
</comment>
<dbReference type="STRING" id="554083.BKD30_00245"/>
<feature type="region of interest" description="Disordered" evidence="1">
    <location>
        <begin position="206"/>
        <end position="227"/>
    </location>
</feature>
<evidence type="ECO:0000259" key="3">
    <source>
        <dbReference type="Pfam" id="PF26572"/>
    </source>
</evidence>
<feature type="domain" description="DUF8010" evidence="2">
    <location>
        <begin position="3"/>
        <end position="94"/>
    </location>
</feature>
<dbReference type="EMBL" id="MRDE01000003">
    <property type="protein sequence ID" value="OMH29664.1"/>
    <property type="molecule type" value="Genomic_DNA"/>
</dbReference>
<evidence type="ECO:0000256" key="1">
    <source>
        <dbReference type="SAM" id="MobiDB-lite"/>
    </source>
</evidence>
<dbReference type="InterPro" id="IPR058323">
    <property type="entry name" value="DUF8010"/>
</dbReference>